<keyword evidence="3" id="KW-1003">Cell membrane</keyword>
<dbReference type="Gene3D" id="1.20.1640.10">
    <property type="entry name" value="Multidrug efflux transporter AcrB transmembrane domain"/>
    <property type="match status" value="2"/>
</dbReference>
<dbReference type="PANTHER" id="PTHR33406">
    <property type="entry name" value="MEMBRANE PROTEIN MJ1562-RELATED"/>
    <property type="match status" value="1"/>
</dbReference>
<keyword evidence="6 8" id="KW-0472">Membrane</keyword>
<feature type="region of interest" description="Disordered" evidence="7">
    <location>
        <begin position="755"/>
        <end position="1335"/>
    </location>
</feature>
<evidence type="ECO:0000256" key="7">
    <source>
        <dbReference type="SAM" id="MobiDB-lite"/>
    </source>
</evidence>
<evidence type="ECO:0000256" key="6">
    <source>
        <dbReference type="ARBA" id="ARBA00023136"/>
    </source>
</evidence>
<name>A0A8J3WUE7_9ACTN</name>
<evidence type="ECO:0000313" key="10">
    <source>
        <dbReference type="EMBL" id="GII02844.1"/>
    </source>
</evidence>
<organism evidence="10 11">
    <name type="scientific">Planobispora takensis</name>
    <dbReference type="NCBI Taxonomy" id="1367882"/>
    <lineage>
        <taxon>Bacteria</taxon>
        <taxon>Bacillati</taxon>
        <taxon>Actinomycetota</taxon>
        <taxon>Actinomycetes</taxon>
        <taxon>Streptosporangiales</taxon>
        <taxon>Streptosporangiaceae</taxon>
        <taxon>Planobispora</taxon>
    </lineage>
</organism>
<evidence type="ECO:0000256" key="3">
    <source>
        <dbReference type="ARBA" id="ARBA00022475"/>
    </source>
</evidence>
<comment type="caution">
    <text evidence="10">The sequence shown here is derived from an EMBL/GenBank/DDBJ whole genome shotgun (WGS) entry which is preliminary data.</text>
</comment>
<feature type="compositionally biased region" description="Pro residues" evidence="7">
    <location>
        <begin position="1298"/>
        <end position="1321"/>
    </location>
</feature>
<feature type="compositionally biased region" description="Low complexity" evidence="7">
    <location>
        <begin position="1225"/>
        <end position="1238"/>
    </location>
</feature>
<dbReference type="GO" id="GO:0005886">
    <property type="term" value="C:plasma membrane"/>
    <property type="evidence" value="ECO:0007669"/>
    <property type="project" value="UniProtKB-SubCell"/>
</dbReference>
<feature type="compositionally biased region" description="Pro residues" evidence="7">
    <location>
        <begin position="901"/>
        <end position="929"/>
    </location>
</feature>
<sequence>MFESLGRTVYRGRWSLLALGTLFAILAGYFGLGLFGRMSDGGFDDPGAESTMAAQWGGKWFGGSAPDVVVLYTNPAVDVDDDRFRDAVDAALKALPAEHVARYSTYWSTDAKELASTDRHSTYALVSLRGGEPVKQSGYDAIRDRIRDAPTGYTVRIGGRIPLLEDLNTQTGLDLQQAEAISMPVLLVLLVIVFGSLVAAGLPLVVGLLSVIGALALLRLLTEITDVSVFSLNVVTMLGLGLAIDYSLFVLNAFREEIRRDTPVETAVVRTMMTAGRTVAFSGLTVATALCGLLLFPQMFLRSIGLGAAAVVLVAMAAALIVLPALLAVLGPKVDAVRVVPDFGGRHRGGTWHAIASSVMRRPVIYLVGVGVLLVALAAPFGHARFGSVDHRVLPEGFESRQVAERIDRDFARNAMSPIDVIVLVERDLVGPMTAAAPGALSSDVGGQPGPVGTGNSGITPVTEIGPLDVKPFADRLEKLDHVTGVDVTGVSQNNGAVRLAVRYDKDPMSDEARALVQEIRDLSFEPNIQDVVVGGPTAAQLDLESSLKSTLPWTALIVCLMTGLLLFAAFGSILLPIKAILMNVVSLGASFGVIVWAFQDGHLADFLGFTPTGSIEATITVLILAVVFGLSMDYELFLLSRVRAEWLRTGDNTAAVAAGLERTGGMITSAALLLLVVIAAFSTAGITVVKMLGVGMFVAIVVDATLVRALLVPATMRLMGNANWWLPASLRSFHRRIEIREHVLPRGELPAGRSTYVTVEREDGPTSPRTPRPLAPASARSLASASARPLEPASARPARSASAHPLEPASARPLEPASPHRAEPDSPRRLETASAHPMEPVPAYRAEAASPRHRESSSRRLKSFLARRTESPSAPTPQPPPPAPRLSPLIPSSRASRSPDPVPQTPAPPPQASSPAPQVSPPASPPDDPAPKSHSRQQRSNPYPWLPLDAPSPQAPVNGPASRPPAPEPGLLPSPVPPKPPAQAVPTGAPTPARKRRKVIKPNVDGPGWHWAEEDEDPSPPPQTPAQSVPEAVQATPPAPEVRPGLPAQGAPWPGSPAQEAVRPTPPAQGAPWSGSPVPGEGAPVPTFQAEGRTALTPPPAQPASAPSPERQTPNASPAQPTPPPARSAPTPPTPLPPPSVRPAPTPPTPLPPPSVRPAPTPATPAPSAPPALPRDPEADAEDARPVRREPVVSSHLIDQLEPPVRRQAGRAIVPITGPPVAEPTGPVPGTAAEAGPAVPPAPTGPVVVEGVTRAASASPEEPVPAVSEGPARAPGTPPPVRPVPEPLRPRREPPRPENPPAPPPAPEPEPAPPPVPVPRQEPERKPGRAAGWVAVERRTTRVVRPKAGGAGWEWVEVEEG</sequence>
<feature type="transmembrane region" description="Helical" evidence="8">
    <location>
        <begin position="668"/>
        <end position="687"/>
    </location>
</feature>
<evidence type="ECO:0000256" key="4">
    <source>
        <dbReference type="ARBA" id="ARBA00022692"/>
    </source>
</evidence>
<gene>
    <name evidence="10" type="ORF">Pta02_48520</name>
</gene>
<feature type="transmembrane region" description="Helical" evidence="8">
    <location>
        <begin position="581"/>
        <end position="600"/>
    </location>
</feature>
<feature type="transmembrane region" description="Helical" evidence="8">
    <location>
        <begin position="364"/>
        <end position="382"/>
    </location>
</feature>
<keyword evidence="4 8" id="KW-0812">Transmembrane</keyword>
<evidence type="ECO:0000259" key="9">
    <source>
        <dbReference type="PROSITE" id="PS50156"/>
    </source>
</evidence>
<feature type="transmembrane region" description="Helical" evidence="8">
    <location>
        <begin position="554"/>
        <end position="576"/>
    </location>
</feature>
<dbReference type="RefSeq" id="WP_203877164.1">
    <property type="nucleotide sequence ID" value="NZ_BOOK01000035.1"/>
</dbReference>
<evidence type="ECO:0000256" key="2">
    <source>
        <dbReference type="ARBA" id="ARBA00010157"/>
    </source>
</evidence>
<protein>
    <recommendedName>
        <fullName evidence="9">SSD domain-containing protein</fullName>
    </recommendedName>
</protein>
<dbReference type="Pfam" id="PF03176">
    <property type="entry name" value="MMPL"/>
    <property type="match status" value="2"/>
</dbReference>
<feature type="transmembrane region" description="Helical" evidence="8">
    <location>
        <begin position="185"/>
        <end position="218"/>
    </location>
</feature>
<feature type="compositionally biased region" description="Low complexity" evidence="7">
    <location>
        <begin position="1104"/>
        <end position="1120"/>
    </location>
</feature>
<feature type="transmembrane region" description="Helical" evidence="8">
    <location>
        <begin position="230"/>
        <end position="251"/>
    </location>
</feature>
<feature type="compositionally biased region" description="Pro residues" evidence="7">
    <location>
        <begin position="1277"/>
        <end position="1288"/>
    </location>
</feature>
<feature type="compositionally biased region" description="Pro residues" evidence="7">
    <location>
        <begin position="875"/>
        <end position="886"/>
    </location>
</feature>
<feature type="transmembrane region" description="Helical" evidence="8">
    <location>
        <begin position="306"/>
        <end position="330"/>
    </location>
</feature>
<dbReference type="SUPFAM" id="SSF82866">
    <property type="entry name" value="Multidrug efflux transporter AcrB transmembrane domain"/>
    <property type="match status" value="2"/>
</dbReference>
<evidence type="ECO:0000256" key="8">
    <source>
        <dbReference type="SAM" id="Phobius"/>
    </source>
</evidence>
<evidence type="ECO:0000256" key="1">
    <source>
        <dbReference type="ARBA" id="ARBA00004651"/>
    </source>
</evidence>
<dbReference type="Proteomes" id="UP000634476">
    <property type="component" value="Unassembled WGS sequence"/>
</dbReference>
<dbReference type="InterPro" id="IPR050545">
    <property type="entry name" value="Mycobact_MmpL"/>
</dbReference>
<feature type="region of interest" description="Disordered" evidence="7">
    <location>
        <begin position="438"/>
        <end position="463"/>
    </location>
</feature>
<feature type="compositionally biased region" description="Pro residues" evidence="7">
    <location>
        <begin position="963"/>
        <end position="984"/>
    </location>
</feature>
<dbReference type="PROSITE" id="PS50156">
    <property type="entry name" value="SSD"/>
    <property type="match status" value="1"/>
</dbReference>
<feature type="compositionally biased region" description="Basic and acidic residues" evidence="7">
    <location>
        <begin position="819"/>
        <end position="832"/>
    </location>
</feature>
<feature type="domain" description="SSD" evidence="9">
    <location>
        <begin position="204"/>
        <end position="329"/>
    </location>
</feature>
<keyword evidence="5 8" id="KW-1133">Transmembrane helix</keyword>
<feature type="compositionally biased region" description="Low complexity" evidence="7">
    <location>
        <begin position="776"/>
        <end position="804"/>
    </location>
</feature>
<keyword evidence="11" id="KW-1185">Reference proteome</keyword>
<feature type="compositionally biased region" description="Pro residues" evidence="7">
    <location>
        <begin position="1121"/>
        <end position="1175"/>
    </location>
</feature>
<dbReference type="PRINTS" id="PR01217">
    <property type="entry name" value="PRICHEXTENSN"/>
</dbReference>
<feature type="compositionally biased region" description="Basic and acidic residues" evidence="7">
    <location>
        <begin position="1176"/>
        <end position="1192"/>
    </location>
</feature>
<accession>A0A8J3WUE7</accession>
<dbReference type="EMBL" id="BOOK01000035">
    <property type="protein sequence ID" value="GII02844.1"/>
    <property type="molecule type" value="Genomic_DNA"/>
</dbReference>
<evidence type="ECO:0000313" key="11">
    <source>
        <dbReference type="Proteomes" id="UP000634476"/>
    </source>
</evidence>
<proteinExistence type="inferred from homology"/>
<comment type="subcellular location">
    <subcellularLocation>
        <location evidence="1">Cell membrane</location>
        <topology evidence="1">Multi-pass membrane protein</topology>
    </subcellularLocation>
</comment>
<feature type="transmembrane region" description="Helical" evidence="8">
    <location>
        <begin position="620"/>
        <end position="640"/>
    </location>
</feature>
<dbReference type="InterPro" id="IPR000731">
    <property type="entry name" value="SSD"/>
</dbReference>
<comment type="similarity">
    <text evidence="2">Belongs to the resistance-nodulation-cell division (RND) (TC 2.A.6) family. MmpL subfamily.</text>
</comment>
<dbReference type="InterPro" id="IPR004869">
    <property type="entry name" value="MMPL_dom"/>
</dbReference>
<feature type="compositionally biased region" description="Low complexity" evidence="7">
    <location>
        <begin position="1246"/>
        <end position="1276"/>
    </location>
</feature>
<dbReference type="PANTHER" id="PTHR33406:SF11">
    <property type="entry name" value="MEMBRANE PROTEIN SCO6666-RELATED"/>
    <property type="match status" value="1"/>
</dbReference>
<feature type="transmembrane region" description="Helical" evidence="8">
    <location>
        <begin position="14"/>
        <end position="35"/>
    </location>
</feature>
<feature type="compositionally biased region" description="Gly residues" evidence="7">
    <location>
        <begin position="447"/>
        <end position="456"/>
    </location>
</feature>
<evidence type="ECO:0000256" key="5">
    <source>
        <dbReference type="ARBA" id="ARBA00022989"/>
    </source>
</evidence>
<feature type="transmembrane region" description="Helical" evidence="8">
    <location>
        <begin position="279"/>
        <end position="300"/>
    </location>
</feature>
<reference evidence="10" key="1">
    <citation type="submission" date="2021-01" db="EMBL/GenBank/DDBJ databases">
        <title>Whole genome shotgun sequence of Planobispora takensis NBRC 109077.</title>
        <authorList>
            <person name="Komaki H."/>
            <person name="Tamura T."/>
        </authorList>
    </citation>
    <scope>NUCLEOTIDE SEQUENCE</scope>
    <source>
        <strain evidence="10">NBRC 109077</strain>
    </source>
</reference>
<feature type="compositionally biased region" description="Low complexity" evidence="7">
    <location>
        <begin position="887"/>
        <end position="900"/>
    </location>
</feature>